<name>A0A1M5T8I0_9BACT</name>
<dbReference type="Gene3D" id="3.40.30.10">
    <property type="entry name" value="Glutaredoxin"/>
    <property type="match status" value="1"/>
</dbReference>
<protein>
    <recommendedName>
        <fullName evidence="3">Thioredoxin-like [2Fe-2S] ferredoxin</fullName>
    </recommendedName>
</protein>
<sequence length="74" mass="8628">MTYEEKRYKIIVKKITYFWVKNMEIKVCMGSSCHLKGAHKIVEKIKKMSLDNLELKGSLCFGECAIQFLHKSVT</sequence>
<evidence type="ECO:0000313" key="2">
    <source>
        <dbReference type="Proteomes" id="UP000242592"/>
    </source>
</evidence>
<evidence type="ECO:0008006" key="3">
    <source>
        <dbReference type="Google" id="ProtNLM"/>
    </source>
</evidence>
<organism evidence="1 2">
    <name type="scientific">Thermosipho atlanticus DSM 15807</name>
    <dbReference type="NCBI Taxonomy" id="1123380"/>
    <lineage>
        <taxon>Bacteria</taxon>
        <taxon>Thermotogati</taxon>
        <taxon>Thermotogota</taxon>
        <taxon>Thermotogae</taxon>
        <taxon>Thermotogales</taxon>
        <taxon>Fervidobacteriaceae</taxon>
        <taxon>Thermosipho</taxon>
    </lineage>
</organism>
<dbReference type="EMBL" id="FQXN01000004">
    <property type="protein sequence ID" value="SHH47022.1"/>
    <property type="molecule type" value="Genomic_DNA"/>
</dbReference>
<dbReference type="AlphaFoldDB" id="A0A1M5T8I0"/>
<gene>
    <name evidence="1" type="ORF">SAMN02745199_1222</name>
</gene>
<accession>A0A1M5T8I0</accession>
<keyword evidence="2" id="KW-1185">Reference proteome</keyword>
<proteinExistence type="predicted"/>
<dbReference type="Proteomes" id="UP000242592">
    <property type="component" value="Unassembled WGS sequence"/>
</dbReference>
<reference evidence="2" key="1">
    <citation type="submission" date="2016-11" db="EMBL/GenBank/DDBJ databases">
        <authorList>
            <person name="Varghese N."/>
            <person name="Submissions S."/>
        </authorList>
    </citation>
    <scope>NUCLEOTIDE SEQUENCE [LARGE SCALE GENOMIC DNA]</scope>
    <source>
        <strain evidence="2">DSM 15807</strain>
    </source>
</reference>
<dbReference type="STRING" id="1123380.SAMN02745199_1222"/>
<evidence type="ECO:0000313" key="1">
    <source>
        <dbReference type="EMBL" id="SHH47022.1"/>
    </source>
</evidence>